<gene>
    <name evidence="3" type="primary">outL</name>
    <name evidence="3" type="ORF">ERS008529_01447</name>
</gene>
<evidence type="ECO:0000256" key="1">
    <source>
        <dbReference type="SAM" id="Phobius"/>
    </source>
</evidence>
<dbReference type="Pfam" id="PF05134">
    <property type="entry name" value="T2SSL"/>
    <property type="match status" value="1"/>
</dbReference>
<dbReference type="GO" id="GO:0009276">
    <property type="term" value="C:Gram-negative-bacterium-type cell wall"/>
    <property type="evidence" value="ECO:0007669"/>
    <property type="project" value="InterPro"/>
</dbReference>
<organism evidence="3 4">
    <name type="scientific">Yersinia pekkanenii</name>
    <dbReference type="NCBI Taxonomy" id="1288385"/>
    <lineage>
        <taxon>Bacteria</taxon>
        <taxon>Pseudomonadati</taxon>
        <taxon>Pseudomonadota</taxon>
        <taxon>Gammaproteobacteria</taxon>
        <taxon>Enterobacterales</taxon>
        <taxon>Yersiniaceae</taxon>
        <taxon>Yersinia</taxon>
    </lineage>
</organism>
<dbReference type="GO" id="GO:0015627">
    <property type="term" value="C:type II protein secretion system complex"/>
    <property type="evidence" value="ECO:0007669"/>
    <property type="project" value="InterPro"/>
</dbReference>
<reference evidence="4" key="1">
    <citation type="submission" date="2015-03" db="EMBL/GenBank/DDBJ databases">
        <authorList>
            <consortium name="Pathogen Informatics"/>
        </authorList>
    </citation>
    <scope>NUCLEOTIDE SEQUENCE [LARGE SCALE GENOMIC DNA]</scope>
    <source>
        <strain evidence="4">A125KOH2</strain>
    </source>
</reference>
<dbReference type="EMBL" id="CQAZ01000010">
    <property type="protein sequence ID" value="CNH52037.1"/>
    <property type="molecule type" value="Genomic_DNA"/>
</dbReference>
<dbReference type="Gene3D" id="3.30.420.370">
    <property type="match status" value="1"/>
</dbReference>
<proteinExistence type="predicted"/>
<keyword evidence="1" id="KW-0472">Membrane</keyword>
<protein>
    <submittedName>
        <fullName evidence="3">General secretion pathway protein L</fullName>
    </submittedName>
</protein>
<dbReference type="InterPro" id="IPR043129">
    <property type="entry name" value="ATPase_NBD"/>
</dbReference>
<dbReference type="NCBIfam" id="TIGR01709">
    <property type="entry name" value="typeII_sec_gspL"/>
    <property type="match status" value="1"/>
</dbReference>
<dbReference type="GO" id="GO:0015628">
    <property type="term" value="P:protein secretion by the type II secretion system"/>
    <property type="evidence" value="ECO:0007669"/>
    <property type="project" value="InterPro"/>
</dbReference>
<dbReference type="SUPFAM" id="SSF53067">
    <property type="entry name" value="Actin-like ATPase domain"/>
    <property type="match status" value="2"/>
</dbReference>
<dbReference type="STRING" id="1288385.ERS137968_02920"/>
<keyword evidence="1" id="KW-1133">Transmembrane helix</keyword>
<feature type="domain" description="GspL cytoplasmic actin-ATPase-like" evidence="2">
    <location>
        <begin position="14"/>
        <end position="239"/>
    </location>
</feature>
<dbReference type="Proteomes" id="UP000045840">
    <property type="component" value="Unassembled WGS sequence"/>
</dbReference>
<evidence type="ECO:0000313" key="4">
    <source>
        <dbReference type="Proteomes" id="UP000045840"/>
    </source>
</evidence>
<evidence type="ECO:0000313" key="3">
    <source>
        <dbReference type="EMBL" id="CNH52037.1"/>
    </source>
</evidence>
<name>A0A0T9P8Z6_9GAMM</name>
<dbReference type="InterPro" id="IPR024230">
    <property type="entry name" value="GspL_cyto_dom"/>
</dbReference>
<accession>A0A0T9P8Z6</accession>
<evidence type="ECO:0000259" key="2">
    <source>
        <dbReference type="Pfam" id="PF05134"/>
    </source>
</evidence>
<dbReference type="AlphaFoldDB" id="A0A0T9P8Z6"/>
<keyword evidence="1" id="KW-0812">Transmembrane</keyword>
<feature type="transmembrane region" description="Helical" evidence="1">
    <location>
        <begin position="250"/>
        <end position="271"/>
    </location>
</feature>
<dbReference type="Gene3D" id="3.30.420.380">
    <property type="match status" value="1"/>
</dbReference>
<dbReference type="InterPro" id="IPR007812">
    <property type="entry name" value="T2SS_protein-GspL"/>
</dbReference>
<sequence length="408" mass="47457">MINIMNRDVSQGMLLIRLGSYVSDPIYWYMIMHDGNNSKYGKLENHTELKNISIYFNYKVKVLVSANHIIFRRLDVKNIKIKKNIKTIEFLIEKTIFGNIDNFHIINLKCDGDFCYIAAVECELMNLWLGWLTRANIYAEVMMPDVLTLPFSDGKWSAFKLNNEWLIRKNEMSGFSVSENILEKIYSSGFFSSSMNTFISSNNKKISWPWPTTKYCEVLRIMAKNIEGSDVNFLSGKYNHHKVILVDNNYIFRVICLCLILSTVICLNYLFDKYKIEKDIDVLNHVSQGFYNNFAPENKDHLNKESDFIEYVSNYNVKSLEPDFFSLLYSSGHIFSDMDMDMDMDMDIDVNNIYFERDQQTISFNTVTIGSGVKDKVLEGGDEKLKRFNISISSNDDGTHDIVFKFIP</sequence>